<evidence type="ECO:0000256" key="8">
    <source>
        <dbReference type="SAM" id="SignalP"/>
    </source>
</evidence>
<keyword evidence="3 8" id="KW-0732">Signal</keyword>
<evidence type="ECO:0000256" key="5">
    <source>
        <dbReference type="ARBA" id="ARBA00022857"/>
    </source>
</evidence>
<keyword evidence="2" id="KW-0285">Flavoprotein</keyword>
<evidence type="ECO:0000256" key="3">
    <source>
        <dbReference type="ARBA" id="ARBA00022729"/>
    </source>
</evidence>
<keyword evidence="7" id="KW-0812">Transmembrane</keyword>
<keyword evidence="6" id="KW-0520">NAD</keyword>
<feature type="chain" id="PRO_5046160383" evidence="8">
    <location>
        <begin position="19"/>
        <end position="238"/>
    </location>
</feature>
<dbReference type="EMBL" id="JAHRIO010070503">
    <property type="protein sequence ID" value="MEQ2181258.1"/>
    <property type="molecule type" value="Genomic_DNA"/>
</dbReference>
<proteinExistence type="inferred from homology"/>
<evidence type="ECO:0000256" key="2">
    <source>
        <dbReference type="ARBA" id="ARBA00022630"/>
    </source>
</evidence>
<accession>A0ABV0PCV0</accession>
<dbReference type="PANTHER" id="PTHR46091:SF2">
    <property type="entry name" value="AMINE OXIDASE DOMAIN-CONTAINING PROTEIN"/>
    <property type="match status" value="1"/>
</dbReference>
<dbReference type="InterPro" id="IPR052206">
    <property type="entry name" value="Retinol_saturase"/>
</dbReference>
<dbReference type="SUPFAM" id="SSF51905">
    <property type="entry name" value="FAD/NAD(P)-binding domain"/>
    <property type="match status" value="1"/>
</dbReference>
<sequence>MKLIPQWVCLFLLKSGIADLVSPVFRLSGTPATDFINTLTKNKDLQLVFSYFFYGMSSSLLELQVYQKVASINTPSNLLFRMLFMSHLGVPPKESSVLINALLIHHYKRGAYYPKGGASEIAFHIIQTIQKYGGNCLVRAPVSQILVDEKGSAYGEKMEDFFAMSKEEAPDNIPMMFITVPSAKDPEAKIRHPGALHGGLLCASTVLDHIVYINLLLLKKKLKRKKARELAQLDKKKL</sequence>
<dbReference type="PANTHER" id="PTHR46091">
    <property type="entry name" value="BLR7054 PROTEIN"/>
    <property type="match status" value="1"/>
</dbReference>
<reference evidence="9 10" key="1">
    <citation type="submission" date="2021-06" db="EMBL/GenBank/DDBJ databases">
        <authorList>
            <person name="Palmer J.M."/>
        </authorList>
    </citation>
    <scope>NUCLEOTIDE SEQUENCE [LARGE SCALE GENOMIC DNA]</scope>
    <source>
        <strain evidence="9 10">GA_2019</strain>
        <tissue evidence="9">Muscle</tissue>
    </source>
</reference>
<evidence type="ECO:0000256" key="1">
    <source>
        <dbReference type="ARBA" id="ARBA00005855"/>
    </source>
</evidence>
<keyword evidence="5" id="KW-0521">NADP</keyword>
<keyword evidence="7" id="KW-0472">Membrane</keyword>
<evidence type="ECO:0000313" key="10">
    <source>
        <dbReference type="Proteomes" id="UP001476798"/>
    </source>
</evidence>
<protein>
    <submittedName>
        <fullName evidence="9">Uncharacterized protein</fullName>
    </submittedName>
</protein>
<dbReference type="Gene3D" id="3.50.50.60">
    <property type="entry name" value="FAD/NAD(P)-binding domain"/>
    <property type="match status" value="1"/>
</dbReference>
<organism evidence="9 10">
    <name type="scientific">Goodea atripinnis</name>
    <dbReference type="NCBI Taxonomy" id="208336"/>
    <lineage>
        <taxon>Eukaryota</taxon>
        <taxon>Metazoa</taxon>
        <taxon>Chordata</taxon>
        <taxon>Craniata</taxon>
        <taxon>Vertebrata</taxon>
        <taxon>Euteleostomi</taxon>
        <taxon>Actinopterygii</taxon>
        <taxon>Neopterygii</taxon>
        <taxon>Teleostei</taxon>
        <taxon>Neoteleostei</taxon>
        <taxon>Acanthomorphata</taxon>
        <taxon>Ovalentaria</taxon>
        <taxon>Atherinomorphae</taxon>
        <taxon>Cyprinodontiformes</taxon>
        <taxon>Goodeidae</taxon>
        <taxon>Goodea</taxon>
    </lineage>
</organism>
<gene>
    <name evidence="9" type="ORF">GOODEAATRI_009549</name>
</gene>
<dbReference type="InterPro" id="IPR036188">
    <property type="entry name" value="FAD/NAD-bd_sf"/>
</dbReference>
<evidence type="ECO:0000256" key="7">
    <source>
        <dbReference type="SAM" id="Phobius"/>
    </source>
</evidence>
<keyword evidence="7" id="KW-1133">Transmembrane helix</keyword>
<keyword evidence="4" id="KW-0274">FAD</keyword>
<keyword evidence="10" id="KW-1185">Reference proteome</keyword>
<name>A0ABV0PCV0_9TELE</name>
<evidence type="ECO:0000256" key="6">
    <source>
        <dbReference type="ARBA" id="ARBA00023027"/>
    </source>
</evidence>
<comment type="similarity">
    <text evidence="1">Belongs to the carotenoid/retinoid oxidoreductase family. CrtISO subfamily.</text>
</comment>
<evidence type="ECO:0000256" key="4">
    <source>
        <dbReference type="ARBA" id="ARBA00022827"/>
    </source>
</evidence>
<comment type="caution">
    <text evidence="9">The sequence shown here is derived from an EMBL/GenBank/DDBJ whole genome shotgun (WGS) entry which is preliminary data.</text>
</comment>
<feature type="signal peptide" evidence="8">
    <location>
        <begin position="1"/>
        <end position="18"/>
    </location>
</feature>
<feature type="transmembrane region" description="Helical" evidence="7">
    <location>
        <begin position="195"/>
        <end position="218"/>
    </location>
</feature>
<dbReference type="Proteomes" id="UP001476798">
    <property type="component" value="Unassembled WGS sequence"/>
</dbReference>
<evidence type="ECO:0000313" key="9">
    <source>
        <dbReference type="EMBL" id="MEQ2181258.1"/>
    </source>
</evidence>